<dbReference type="eggNOG" id="COG3334">
    <property type="taxonomic scope" value="Bacteria"/>
</dbReference>
<evidence type="ECO:0000256" key="1">
    <source>
        <dbReference type="SAM" id="Coils"/>
    </source>
</evidence>
<keyword evidence="1" id="KW-0175">Coiled coil</keyword>
<name>A0A098R172_9SPIO</name>
<dbReference type="InterPro" id="IPR058225">
    <property type="entry name" value="FlbB-like"/>
</dbReference>
<keyword evidence="4" id="KW-1185">Reference proteome</keyword>
<feature type="transmembrane region" description="Helical" evidence="2">
    <location>
        <begin position="13"/>
        <end position="37"/>
    </location>
</feature>
<proteinExistence type="predicted"/>
<sequence>MAKFPRARAWPRILLYIALIIVLTLGGIVWFDVLGLIDARAFFRPVLSLVGLAPRATPVPQESEFLLDSMRIQKLDESVNLRIAQLEQNREDLAQEREVFQQQLSELEEREEAQQDREKSFNDRLQEYDNRRANLIRISEDLTSMRPDDAVAILIGYDDQLLIDTLRVTQELADQAGELSLVSVWLSRMPPDRAADIQRKMAIKPPS</sequence>
<protein>
    <recommendedName>
        <fullName evidence="5">Flagellar protein FlbB</fullName>
    </recommendedName>
</protein>
<dbReference type="NCBIfam" id="NF047368">
    <property type="entry name" value="collar_FlbB"/>
    <property type="match status" value="1"/>
</dbReference>
<evidence type="ECO:0008006" key="5">
    <source>
        <dbReference type="Google" id="ProtNLM"/>
    </source>
</evidence>
<reference evidence="3 4" key="1">
    <citation type="submission" date="2014-05" db="EMBL/GenBank/DDBJ databases">
        <title>De novo Genome Sequence of Spirocheata sp.</title>
        <authorList>
            <person name="Shivani Y."/>
            <person name="Subhash Y."/>
            <person name="Tushar L."/>
            <person name="Sasikala C."/>
            <person name="Ramana C.V."/>
        </authorList>
    </citation>
    <scope>NUCLEOTIDE SEQUENCE [LARGE SCALE GENOMIC DNA]</scope>
    <source>
        <strain evidence="3 4">JC230</strain>
    </source>
</reference>
<evidence type="ECO:0000256" key="2">
    <source>
        <dbReference type="SAM" id="Phobius"/>
    </source>
</evidence>
<accession>A0A098R172</accession>
<organism evidence="3 4">
    <name type="scientific">Spirochaeta lutea</name>
    <dbReference type="NCBI Taxonomy" id="1480694"/>
    <lineage>
        <taxon>Bacteria</taxon>
        <taxon>Pseudomonadati</taxon>
        <taxon>Spirochaetota</taxon>
        <taxon>Spirochaetia</taxon>
        <taxon>Spirochaetales</taxon>
        <taxon>Spirochaetaceae</taxon>
        <taxon>Spirochaeta</taxon>
    </lineage>
</organism>
<dbReference type="OrthoDB" id="350547at2"/>
<dbReference type="STRING" id="1480694.DC28_02350"/>
<dbReference type="AlphaFoldDB" id="A0A098R172"/>
<dbReference type="RefSeq" id="WP_037545344.1">
    <property type="nucleotide sequence ID" value="NZ_JNUP01000023.1"/>
</dbReference>
<keyword evidence="2" id="KW-0812">Transmembrane</keyword>
<dbReference type="EMBL" id="JNUP01000023">
    <property type="protein sequence ID" value="KGE73526.1"/>
    <property type="molecule type" value="Genomic_DNA"/>
</dbReference>
<dbReference type="Proteomes" id="UP000029692">
    <property type="component" value="Unassembled WGS sequence"/>
</dbReference>
<evidence type="ECO:0000313" key="3">
    <source>
        <dbReference type="EMBL" id="KGE73526.1"/>
    </source>
</evidence>
<feature type="coiled-coil region" evidence="1">
    <location>
        <begin position="76"/>
        <end position="124"/>
    </location>
</feature>
<gene>
    <name evidence="3" type="ORF">DC28_02350</name>
</gene>
<keyword evidence="2" id="KW-0472">Membrane</keyword>
<evidence type="ECO:0000313" key="4">
    <source>
        <dbReference type="Proteomes" id="UP000029692"/>
    </source>
</evidence>
<comment type="caution">
    <text evidence="3">The sequence shown here is derived from an EMBL/GenBank/DDBJ whole genome shotgun (WGS) entry which is preliminary data.</text>
</comment>
<keyword evidence="2" id="KW-1133">Transmembrane helix</keyword>